<dbReference type="PANTHER" id="PTHR30532">
    <property type="entry name" value="IRON III DICITRATE-BINDING PERIPLASMIC PROTEIN"/>
    <property type="match status" value="1"/>
</dbReference>
<accession>A0ABP8ZEE2</accession>
<dbReference type="InterPro" id="IPR002491">
    <property type="entry name" value="ABC_transptr_periplasmic_BD"/>
</dbReference>
<feature type="domain" description="Fe/B12 periplasmic-binding" evidence="6">
    <location>
        <begin position="106"/>
        <end position="299"/>
    </location>
</feature>
<name>A0ABP8ZEE2_9ACTN</name>
<dbReference type="InterPro" id="IPR051313">
    <property type="entry name" value="Bact_iron-sidero_bind"/>
</dbReference>
<evidence type="ECO:0000313" key="8">
    <source>
        <dbReference type="Proteomes" id="UP001500822"/>
    </source>
</evidence>
<dbReference type="EMBL" id="BAABIE010000013">
    <property type="protein sequence ID" value="GAA4754508.1"/>
    <property type="molecule type" value="Genomic_DNA"/>
</dbReference>
<evidence type="ECO:0000256" key="2">
    <source>
        <dbReference type="ARBA" id="ARBA00008814"/>
    </source>
</evidence>
<feature type="chain" id="PRO_5045196082" evidence="5">
    <location>
        <begin position="28"/>
        <end position="324"/>
    </location>
</feature>
<sequence>MWARRILALLSVAALATGIVACSSSEAAEGGAVTVQTDQGEVQVPSDPQRVVLLNYALAGYLYDMDVPVVAMTPEYTAAPGVFAPAWAEAARTQGTQWLPWDVDGFDTEAILAQEPDLIIAGGLGFPLRHATEAYGELSAIAPTVVVSGDLTQWQQQFEFLAVDVFDEPQVYRDAIAEYDARVVAVRDGISVPPGESAFLTLTADGSVYVLIEDRGLPKEFAALGFRPAPLFARGRFEPYTPGGDMYALSTEQVGQVLTMDTLFVIPFTEGAPTVADLRGKPIFAQLPAFAANQAYDLPYWVQRGDFHEAIEMLNIVEKTFGRG</sequence>
<dbReference type="PROSITE" id="PS51257">
    <property type="entry name" value="PROKAR_LIPOPROTEIN"/>
    <property type="match status" value="1"/>
</dbReference>
<comment type="similarity">
    <text evidence="2">Belongs to the bacterial solute-binding protein 8 family.</text>
</comment>
<dbReference type="Pfam" id="PF01497">
    <property type="entry name" value="Peripla_BP_2"/>
    <property type="match status" value="1"/>
</dbReference>
<keyword evidence="4 5" id="KW-0732">Signal</keyword>
<keyword evidence="8" id="KW-1185">Reference proteome</keyword>
<organism evidence="7 8">
    <name type="scientific">Gordonia alkaliphila</name>
    <dbReference type="NCBI Taxonomy" id="1053547"/>
    <lineage>
        <taxon>Bacteria</taxon>
        <taxon>Bacillati</taxon>
        <taxon>Actinomycetota</taxon>
        <taxon>Actinomycetes</taxon>
        <taxon>Mycobacteriales</taxon>
        <taxon>Gordoniaceae</taxon>
        <taxon>Gordonia</taxon>
    </lineage>
</organism>
<feature type="signal peptide" evidence="5">
    <location>
        <begin position="1"/>
        <end position="27"/>
    </location>
</feature>
<protein>
    <submittedName>
        <fullName evidence="7">Fe2+-enterobactin ABC transporter substrate-binding protein</fullName>
    </submittedName>
</protein>
<dbReference type="SUPFAM" id="SSF53807">
    <property type="entry name" value="Helical backbone' metal receptor"/>
    <property type="match status" value="1"/>
</dbReference>
<evidence type="ECO:0000256" key="4">
    <source>
        <dbReference type="ARBA" id="ARBA00022729"/>
    </source>
</evidence>
<reference evidence="8" key="1">
    <citation type="journal article" date="2019" name="Int. J. Syst. Evol. Microbiol.">
        <title>The Global Catalogue of Microorganisms (GCM) 10K type strain sequencing project: providing services to taxonomists for standard genome sequencing and annotation.</title>
        <authorList>
            <consortium name="The Broad Institute Genomics Platform"/>
            <consortium name="The Broad Institute Genome Sequencing Center for Infectious Disease"/>
            <person name="Wu L."/>
            <person name="Ma J."/>
        </authorList>
    </citation>
    <scope>NUCLEOTIDE SEQUENCE [LARGE SCALE GENOMIC DNA]</scope>
    <source>
        <strain evidence="8">JCM 18077</strain>
    </source>
</reference>
<evidence type="ECO:0000259" key="6">
    <source>
        <dbReference type="Pfam" id="PF01497"/>
    </source>
</evidence>
<evidence type="ECO:0000256" key="3">
    <source>
        <dbReference type="ARBA" id="ARBA00022448"/>
    </source>
</evidence>
<evidence type="ECO:0000313" key="7">
    <source>
        <dbReference type="EMBL" id="GAA4754508.1"/>
    </source>
</evidence>
<gene>
    <name evidence="7" type="primary">fepB</name>
    <name evidence="7" type="ORF">GCM10023217_27710</name>
</gene>
<dbReference type="RefSeq" id="WP_345313948.1">
    <property type="nucleotide sequence ID" value="NZ_BAABIE010000013.1"/>
</dbReference>
<dbReference type="PANTHER" id="PTHR30532:SF24">
    <property type="entry name" value="FERRIC ENTEROBACTIN-BINDING PERIPLASMIC PROTEIN FEPB"/>
    <property type="match status" value="1"/>
</dbReference>
<comment type="caution">
    <text evidence="7">The sequence shown here is derived from an EMBL/GenBank/DDBJ whole genome shotgun (WGS) entry which is preliminary data.</text>
</comment>
<evidence type="ECO:0000256" key="5">
    <source>
        <dbReference type="SAM" id="SignalP"/>
    </source>
</evidence>
<dbReference type="Gene3D" id="3.40.50.1980">
    <property type="entry name" value="Nitrogenase molybdenum iron protein domain"/>
    <property type="match status" value="2"/>
</dbReference>
<comment type="subcellular location">
    <subcellularLocation>
        <location evidence="1">Cell envelope</location>
    </subcellularLocation>
</comment>
<keyword evidence="3" id="KW-0813">Transport</keyword>
<dbReference type="Proteomes" id="UP001500822">
    <property type="component" value="Unassembled WGS sequence"/>
</dbReference>
<evidence type="ECO:0000256" key="1">
    <source>
        <dbReference type="ARBA" id="ARBA00004196"/>
    </source>
</evidence>
<proteinExistence type="inferred from homology"/>